<organism evidence="1 2">
    <name type="scientific">candidate division WOR-1 bacterium DG_54_3</name>
    <dbReference type="NCBI Taxonomy" id="1703775"/>
    <lineage>
        <taxon>Bacteria</taxon>
        <taxon>Bacillati</taxon>
        <taxon>Saganbacteria</taxon>
    </lineage>
</organism>
<sequence length="264" mass="30016">MAIITISRGSYSQGKTVAEKVAEKLNYECISREILLEASEHFNIPEFRLIRALHDSPSVFDRFTHGKERFVAYIREALLKHVRRDNIVYHGLAGHFLLRGIPHVLKVRITADLEDRIKRESEEEKISPEEARHMLVKDDDERRKWSLYLYNTDTWDSRLYDLVVQIGQITVDDAVSIILHTVELPCFTTTPEAQSILDDYLLSARVQAVLPAADVSAKAGVVTVIINAPLIHEERIVAETKNKVVNIEGIKDIRVLIVPTLDTG</sequence>
<dbReference type="GO" id="GO:0016301">
    <property type="term" value="F:kinase activity"/>
    <property type="evidence" value="ECO:0007669"/>
    <property type="project" value="UniProtKB-KW"/>
</dbReference>
<dbReference type="EMBL" id="LIZX01000029">
    <property type="protein sequence ID" value="KPJ69221.1"/>
    <property type="molecule type" value="Genomic_DNA"/>
</dbReference>
<gene>
    <name evidence="1" type="ORF">AMJ44_04375</name>
</gene>
<dbReference type="Pfam" id="PF13189">
    <property type="entry name" value="Cytidylate_kin2"/>
    <property type="match status" value="1"/>
</dbReference>
<dbReference type="InterPro" id="IPR027417">
    <property type="entry name" value="P-loop_NTPase"/>
</dbReference>
<dbReference type="Gene3D" id="3.40.50.300">
    <property type="entry name" value="P-loop containing nucleotide triphosphate hydrolases"/>
    <property type="match status" value="1"/>
</dbReference>
<dbReference type="Proteomes" id="UP000051861">
    <property type="component" value="Unassembled WGS sequence"/>
</dbReference>
<dbReference type="AlphaFoldDB" id="A0A0S7Y3A6"/>
<reference evidence="1 2" key="1">
    <citation type="journal article" date="2015" name="Microbiome">
        <title>Genomic resolution of linkages in carbon, nitrogen, and sulfur cycling among widespread estuary sediment bacteria.</title>
        <authorList>
            <person name="Baker B.J."/>
            <person name="Lazar C.S."/>
            <person name="Teske A.P."/>
            <person name="Dick G.J."/>
        </authorList>
    </citation>
    <scope>NUCLEOTIDE SEQUENCE [LARGE SCALE GENOMIC DNA]</scope>
    <source>
        <strain evidence="1">DG_54_3</strain>
    </source>
</reference>
<dbReference type="SUPFAM" id="SSF52540">
    <property type="entry name" value="P-loop containing nucleoside triphosphate hydrolases"/>
    <property type="match status" value="1"/>
</dbReference>
<accession>A0A0S7Y3A6</accession>
<protein>
    <submittedName>
        <fullName evidence="1">Histidine kinase</fullName>
    </submittedName>
</protein>
<proteinExistence type="predicted"/>
<keyword evidence="1" id="KW-0418">Kinase</keyword>
<dbReference type="PATRIC" id="fig|1703775.3.peg.1323"/>
<name>A0A0S7Y3A6_UNCSA</name>
<keyword evidence="1" id="KW-0808">Transferase</keyword>
<evidence type="ECO:0000313" key="2">
    <source>
        <dbReference type="Proteomes" id="UP000051861"/>
    </source>
</evidence>
<comment type="caution">
    <text evidence="1">The sequence shown here is derived from an EMBL/GenBank/DDBJ whole genome shotgun (WGS) entry which is preliminary data.</text>
</comment>
<evidence type="ECO:0000313" key="1">
    <source>
        <dbReference type="EMBL" id="KPJ69221.1"/>
    </source>
</evidence>